<dbReference type="EMBL" id="JAPUBN010000021">
    <property type="protein sequence ID" value="MCZ2723459.1"/>
    <property type="molecule type" value="Genomic_DNA"/>
</dbReference>
<comment type="caution">
    <text evidence="1">The sequence shown here is derived from an EMBL/GenBank/DDBJ whole genome shotgun (WGS) entry which is preliminary data.</text>
</comment>
<dbReference type="RefSeq" id="WP_269127580.1">
    <property type="nucleotide sequence ID" value="NZ_JAPUBN010000021.1"/>
</dbReference>
<proteinExistence type="predicted"/>
<sequence length="100" mass="11701">MRYIFLVTFLSLLFLLEKEKAFSSTDRPAVLFAWTELDQTVTNSPDSLDDPAEDQFDYFIETPPTFSFFTHAPYSINIQPDFFSNSYPEQHPRAPPYQYS</sequence>
<evidence type="ECO:0000313" key="1">
    <source>
        <dbReference type="EMBL" id="MCZ2723459.1"/>
    </source>
</evidence>
<accession>A0ABT4JYH7</accession>
<organism evidence="1 2">
    <name type="scientific">Marinomonas phaeophyticola</name>
    <dbReference type="NCBI Taxonomy" id="3004091"/>
    <lineage>
        <taxon>Bacteria</taxon>
        <taxon>Pseudomonadati</taxon>
        <taxon>Pseudomonadota</taxon>
        <taxon>Gammaproteobacteria</taxon>
        <taxon>Oceanospirillales</taxon>
        <taxon>Oceanospirillaceae</taxon>
        <taxon>Marinomonas</taxon>
    </lineage>
</organism>
<keyword evidence="2" id="KW-1185">Reference proteome</keyword>
<dbReference type="Proteomes" id="UP001149719">
    <property type="component" value="Unassembled WGS sequence"/>
</dbReference>
<protein>
    <submittedName>
        <fullName evidence="1">Uncharacterized protein</fullName>
    </submittedName>
</protein>
<gene>
    <name evidence="1" type="ORF">O1D97_18040</name>
</gene>
<reference evidence="1" key="1">
    <citation type="submission" date="2022-12" db="EMBL/GenBank/DDBJ databases">
        <title>Marinomonas 15G1-11 sp. nov, isolated from marine algae.</title>
        <authorList>
            <person name="Butt M."/>
            <person name="Choi D.G."/>
            <person name="Kim J.M."/>
            <person name="Lee J.K."/>
            <person name="Baek J.H."/>
            <person name="Jeon C.O."/>
        </authorList>
    </citation>
    <scope>NUCLEOTIDE SEQUENCE</scope>
    <source>
        <strain evidence="1">15G1-11</strain>
    </source>
</reference>
<evidence type="ECO:0000313" key="2">
    <source>
        <dbReference type="Proteomes" id="UP001149719"/>
    </source>
</evidence>
<name>A0ABT4JYH7_9GAMM</name>